<evidence type="ECO:0000313" key="3">
    <source>
        <dbReference type="Proteomes" id="UP001237152"/>
    </source>
</evidence>
<evidence type="ECO:0000313" key="2">
    <source>
        <dbReference type="EMBL" id="QBZ80931.1"/>
    </source>
</evidence>
<sequence length="410" mass="42867">MSFNANNNNNNNNNATANADAFVAALLQQQQQQPPLAGRAQQALFPQAGAATNGLAGSGVVQARQTAGRGRGASQLQQRQPLQLQQQAAFGTQQNGALGGSLGLAQQQQPAAAGRGRSAAGRGRATTRQQTLQTRPVGAPAIPLEQQFAAEGGLTTQGTDQQALAALFGTAPANGAVSQQQRQQAAPRRTRALAAANGSLLDNQQQLQQAAPRRARSTSVAASANALGNNNAFGAPNNNNAAAGFGLGGASFGNQFQNQSQDQQQQAASRRARSAGANINAFGSNLPNQFAAQNNSGADNRVASNKKKYILVNGKGDRLGSEFYSTTANGAARKAARNNSDIYLWDPNYPASEGGRVYSYAGRMEPITNPSAHTLKYNINMKPMVESRGFVDLNRNGDVIQPQQGLRSAF</sequence>
<proteinExistence type="predicted"/>
<feature type="region of interest" description="Disordered" evidence="1">
    <location>
        <begin position="104"/>
        <end position="139"/>
    </location>
</feature>
<organism evidence="2 3">
    <name type="scientific">Pandoravirus celtis</name>
    <dbReference type="NCBI Taxonomy" id="2568002"/>
    <lineage>
        <taxon>Viruses</taxon>
        <taxon>Pandoravirus</taxon>
    </lineage>
</organism>
<protein>
    <submittedName>
        <fullName evidence="2">Uncharacterized protein</fullName>
    </submittedName>
</protein>
<name>A0A4D6EGH2_9VIRU</name>
<dbReference type="EMBL" id="MK174290">
    <property type="protein sequence ID" value="QBZ80931.1"/>
    <property type="molecule type" value="Genomic_DNA"/>
</dbReference>
<evidence type="ECO:0000256" key="1">
    <source>
        <dbReference type="SAM" id="MobiDB-lite"/>
    </source>
</evidence>
<reference evidence="2" key="1">
    <citation type="journal article" date="2019" name="Front. Microbiol.">
        <title>Pandoravirus Celtis Illustrates the Microevolution Processes at Work in the Giant Pandoraviridae Genomes.</title>
        <authorList>
            <person name="Legendre M."/>
            <person name="Alempic J.M."/>
            <person name="Philippe N."/>
            <person name="Lartigue A."/>
            <person name="Jeudy S."/>
            <person name="Poirot O."/>
            <person name="Ta N.T."/>
            <person name="Nin S."/>
            <person name="Coute Y."/>
            <person name="Abergel C."/>
            <person name="Claverie J.M."/>
        </authorList>
    </citation>
    <scope>NUCLEOTIDE SEQUENCE</scope>
</reference>
<accession>A0A4D6EGH2</accession>
<feature type="compositionally biased region" description="Low complexity" evidence="1">
    <location>
        <begin position="104"/>
        <end position="136"/>
    </location>
</feature>
<feature type="region of interest" description="Disordered" evidence="1">
    <location>
        <begin position="253"/>
        <end position="274"/>
    </location>
</feature>
<feature type="region of interest" description="Disordered" evidence="1">
    <location>
        <begin position="199"/>
        <end position="221"/>
    </location>
</feature>
<feature type="compositionally biased region" description="Low complexity" evidence="1">
    <location>
        <begin position="204"/>
        <end position="221"/>
    </location>
</feature>
<dbReference type="Proteomes" id="UP001237152">
    <property type="component" value="Segment"/>
</dbReference>
<gene>
    <name evidence="2" type="ORF">pclt_cds_333</name>
</gene>